<dbReference type="InterPro" id="IPR000189">
    <property type="entry name" value="Transglyc_AS"/>
</dbReference>
<accession>A0A917EI57</accession>
<dbReference type="GO" id="GO:0000270">
    <property type="term" value="P:peptidoglycan metabolic process"/>
    <property type="evidence" value="ECO:0007669"/>
    <property type="project" value="InterPro"/>
</dbReference>
<dbReference type="InterPro" id="IPR008258">
    <property type="entry name" value="Transglycosylase_SLT_dom_1"/>
</dbReference>
<protein>
    <submittedName>
        <fullName evidence="5">Lytic transglycosylase</fullName>
    </submittedName>
</protein>
<gene>
    <name evidence="5" type="ORF">GCM10011360_35930</name>
</gene>
<dbReference type="CDD" id="cd13401">
    <property type="entry name" value="Slt70-like"/>
    <property type="match status" value="1"/>
</dbReference>
<reference evidence="6" key="1">
    <citation type="journal article" date="2019" name="Int. J. Syst. Evol. Microbiol.">
        <title>The Global Catalogue of Microorganisms (GCM) 10K type strain sequencing project: providing services to taxonomists for standard genome sequencing and annotation.</title>
        <authorList>
            <consortium name="The Broad Institute Genomics Platform"/>
            <consortium name="The Broad Institute Genome Sequencing Center for Infectious Disease"/>
            <person name="Wu L."/>
            <person name="Ma J."/>
        </authorList>
    </citation>
    <scope>NUCLEOTIDE SEQUENCE [LARGE SCALE GENOMIC DNA]</scope>
    <source>
        <strain evidence="6">CGMCC 1.12664</strain>
    </source>
</reference>
<comment type="caution">
    <text evidence="5">The sequence shown here is derived from an EMBL/GenBank/DDBJ whole genome shotgun (WGS) entry which is preliminary data.</text>
</comment>
<evidence type="ECO:0000256" key="1">
    <source>
        <dbReference type="ARBA" id="ARBA00007734"/>
    </source>
</evidence>
<dbReference type="GO" id="GO:0008933">
    <property type="term" value="F:peptidoglycan lytic transglycosylase activity"/>
    <property type="evidence" value="ECO:0007669"/>
    <property type="project" value="InterPro"/>
</dbReference>
<dbReference type="Gene3D" id="1.25.20.10">
    <property type="entry name" value="Bacterial muramidases"/>
    <property type="match status" value="1"/>
</dbReference>
<evidence type="ECO:0000259" key="4">
    <source>
        <dbReference type="Pfam" id="PF01464"/>
    </source>
</evidence>
<proteinExistence type="inferred from homology"/>
<dbReference type="SUPFAM" id="SSF48435">
    <property type="entry name" value="Bacterial muramidases"/>
    <property type="match status" value="1"/>
</dbReference>
<dbReference type="GO" id="GO:0042597">
    <property type="term" value="C:periplasmic space"/>
    <property type="evidence" value="ECO:0007669"/>
    <property type="project" value="InterPro"/>
</dbReference>
<keyword evidence="6" id="KW-1185">Reference proteome</keyword>
<evidence type="ECO:0000256" key="3">
    <source>
        <dbReference type="ARBA" id="ARBA00022729"/>
    </source>
</evidence>
<dbReference type="GO" id="GO:0016020">
    <property type="term" value="C:membrane"/>
    <property type="evidence" value="ECO:0007669"/>
    <property type="project" value="InterPro"/>
</dbReference>
<dbReference type="Pfam" id="PF01464">
    <property type="entry name" value="SLT"/>
    <property type="match status" value="1"/>
</dbReference>
<dbReference type="PANTHER" id="PTHR37423:SF2">
    <property type="entry name" value="MEMBRANE-BOUND LYTIC MUREIN TRANSGLYCOSYLASE C"/>
    <property type="match status" value="1"/>
</dbReference>
<name>A0A917EI57_9RHOB</name>
<evidence type="ECO:0000313" key="5">
    <source>
        <dbReference type="EMBL" id="GGE45558.1"/>
    </source>
</evidence>
<feature type="domain" description="Transglycosylase SLT" evidence="4">
    <location>
        <begin position="486"/>
        <end position="583"/>
    </location>
</feature>
<comment type="similarity">
    <text evidence="2">Belongs to the virb1 family.</text>
</comment>
<dbReference type="InterPro" id="IPR023346">
    <property type="entry name" value="Lysozyme-like_dom_sf"/>
</dbReference>
<dbReference type="PANTHER" id="PTHR37423">
    <property type="entry name" value="SOLUBLE LYTIC MUREIN TRANSGLYCOSYLASE-RELATED"/>
    <property type="match status" value="1"/>
</dbReference>
<dbReference type="PROSITE" id="PS00922">
    <property type="entry name" value="TRANSGLYCOSYLASE"/>
    <property type="match status" value="1"/>
</dbReference>
<dbReference type="SUPFAM" id="SSF53955">
    <property type="entry name" value="Lysozyme-like"/>
    <property type="match status" value="1"/>
</dbReference>
<dbReference type="EMBL" id="BMFJ01000002">
    <property type="protein sequence ID" value="GGE45558.1"/>
    <property type="molecule type" value="Genomic_DNA"/>
</dbReference>
<dbReference type="Gene3D" id="1.10.530.10">
    <property type="match status" value="1"/>
</dbReference>
<organism evidence="5 6">
    <name type="scientific">Primorskyibacter flagellatus</name>
    <dbReference type="NCBI Taxonomy" id="1387277"/>
    <lineage>
        <taxon>Bacteria</taxon>
        <taxon>Pseudomonadati</taxon>
        <taxon>Pseudomonadota</taxon>
        <taxon>Alphaproteobacteria</taxon>
        <taxon>Rhodobacterales</taxon>
        <taxon>Roseobacteraceae</taxon>
        <taxon>Primorskyibacter</taxon>
    </lineage>
</organism>
<dbReference type="AlphaFoldDB" id="A0A917EI57"/>
<dbReference type="GO" id="GO:0004553">
    <property type="term" value="F:hydrolase activity, hydrolyzing O-glycosyl compounds"/>
    <property type="evidence" value="ECO:0007669"/>
    <property type="project" value="InterPro"/>
</dbReference>
<dbReference type="Proteomes" id="UP000612855">
    <property type="component" value="Unassembled WGS sequence"/>
</dbReference>
<sequence>MALGAPGSVVRATESPISQMEPRPLASALDAVRDGNWAKARALAERDGPVAESYVEWLRLRSGRGTGAEVLAFLETHGHWPGLDYLRQRNEDNLAAATHAEVIAFFRDHTPRTGPGALRYAEALENNGQTGEAEATVVLAWRTLDLDAAAHDRFRARYVDLLTPHHAARLSQAIWEDRDGDTQRMLDLVSAEQVTLAKARLGLQGNAANVNALIDAVPEKLRRDPGLAYDRFRWRVRKGLNDDAKQLLLEQSLIPGGLGFPDKWANNRRSYARDEMRNGNAELAYKLASTHQLTEGGNFADLEWLAGYVALRYLRQPEVALRHFNRLEEGVQTPISLGRAGYWRGRALEAMGEQARALEAYRKGGEQQTTFYGLLAAEKAGMPFDASLAGTEQGRPWQETTLARSDLREAVMLLHAAGQDFDAERFLKHMAETASDAELKSLGRMVEEAGDPHLEIMLGKEAAGRGIVIPRHYYALHPMAKMDLPVSMEMALAIARRESEFDPSVTSQVGARGLMQLMPPTAMAMARQVGDTDDVTGRLGYWAYNVKLGSAYLAKLAEDFGGNVMLVSVGYNAGPSRAVSWSGLFGDPRFETVDPVDWVEHIPFRETRNYVQRVAESLPIYRARLGRPPLPVPFSTELSGSTLATFPPKGE</sequence>
<evidence type="ECO:0000313" key="6">
    <source>
        <dbReference type="Proteomes" id="UP000612855"/>
    </source>
</evidence>
<comment type="similarity">
    <text evidence="1">Belongs to the transglycosylase Slt family.</text>
</comment>
<evidence type="ECO:0000256" key="2">
    <source>
        <dbReference type="ARBA" id="ARBA00009387"/>
    </source>
</evidence>
<dbReference type="InterPro" id="IPR008939">
    <property type="entry name" value="Lytic_TGlycosylase_superhlx_U"/>
</dbReference>
<keyword evidence="3" id="KW-0732">Signal</keyword>